<feature type="binding site" evidence="2">
    <location>
        <position position="336"/>
    </location>
    <ligand>
        <name>Zn(2+)</name>
        <dbReference type="ChEBI" id="CHEBI:29105"/>
        <note>catalytic</note>
    </ligand>
</feature>
<evidence type="ECO:0000313" key="6">
    <source>
        <dbReference type="EMBL" id="MCA6077682.1"/>
    </source>
</evidence>
<keyword evidence="7" id="KW-1185">Reference proteome</keyword>
<feature type="binding site" evidence="2">
    <location>
        <position position="332"/>
    </location>
    <ligand>
        <name>Zn(2+)</name>
        <dbReference type="ChEBI" id="CHEBI:29105"/>
        <note>catalytic</note>
    </ligand>
</feature>
<evidence type="ECO:0000313" key="7">
    <source>
        <dbReference type="Proteomes" id="UP001139409"/>
    </source>
</evidence>
<dbReference type="AlphaFoldDB" id="A0A9X1HQP4"/>
<evidence type="ECO:0000256" key="2">
    <source>
        <dbReference type="PIRSR" id="PIRSR634015-3"/>
    </source>
</evidence>
<dbReference type="InterPro" id="IPR014782">
    <property type="entry name" value="Peptidase_M1_dom"/>
</dbReference>
<dbReference type="RefSeq" id="WP_225698480.1">
    <property type="nucleotide sequence ID" value="NZ_JAIXNE010000002.1"/>
</dbReference>
<proteinExistence type="predicted"/>
<evidence type="ECO:0000313" key="4">
    <source>
        <dbReference type="EMBL" id="MCA6075377.1"/>
    </source>
</evidence>
<evidence type="ECO:0000256" key="1">
    <source>
        <dbReference type="PIRSR" id="PIRSR634015-1"/>
    </source>
</evidence>
<sequence>MIKKSLYPVVLILLLLSFNGMGQNFTRQDTLRGSITPERAWWDLVYYHLDITVDPSDSTIKGSNTVTYKVLGDVTAMQIDLQPPLRITGVEQNGNVLSFRQDGNAYFIDGLKNQGIGTIGTVKVLYEGKPRTSPNPPWSGGITWQRDEKGNPFVASSCQGDGASLWWPCKDHMYDEPDSMLISVAVPKGLMDVSNGRLRKVEKGKKFTKYHWFVENPINNYGVNINIGDYVHFSETYEGENGPLTMDYYVLPKDEKAAREQFREAPRMMAAFEHWFGPYPFYEDGFKLVQVPYLGMEHQSSVTYGNGFQNGYRGRDLSGSGWGLKFDFIIVHESGHEWFANNITYKDIADMWIHESFTAYSENLFLDYYFGNEAAGAYTRGTRMNIQNKEPIIGVYNVNQSGSGDMYYKGANMLHMIRQIVDNDSLWRDVLRGLNKEFYHQTVTTQMIESYLINHTGINLAPVFDQYLRDVRVPVLEYARKGNTLFYRWNNTIDRFNMPVDVSINGKDIRLNANESWQTFEVSELNVDFSVDPDYYVSAMEIK</sequence>
<protein>
    <submittedName>
        <fullName evidence="5">M1 family metallopeptidase</fullName>
    </submittedName>
</protein>
<dbReference type="InterPro" id="IPR027268">
    <property type="entry name" value="Peptidase_M4/M1_CTD_sf"/>
</dbReference>
<reference evidence="5" key="1">
    <citation type="submission" date="2021-09" db="EMBL/GenBank/DDBJ databases">
        <title>Fulvivirga sp. isolated from coastal sediment.</title>
        <authorList>
            <person name="Yu H."/>
        </authorList>
    </citation>
    <scope>NUCLEOTIDE SEQUENCE</scope>
    <source>
        <strain evidence="5">1062</strain>
    </source>
</reference>
<feature type="active site" description="Proton acceptor" evidence="1">
    <location>
        <position position="333"/>
    </location>
</feature>
<dbReference type="InterPro" id="IPR042097">
    <property type="entry name" value="Aminopeptidase_N-like_N_sf"/>
</dbReference>
<feature type="binding site" evidence="2">
    <location>
        <position position="355"/>
    </location>
    <ligand>
        <name>Zn(2+)</name>
        <dbReference type="ChEBI" id="CHEBI:29105"/>
        <note>catalytic</note>
    </ligand>
</feature>
<dbReference type="Gene3D" id="2.60.40.1730">
    <property type="entry name" value="tricorn interacting facor f3 domain"/>
    <property type="match status" value="1"/>
</dbReference>
<dbReference type="GO" id="GO:0008237">
    <property type="term" value="F:metallopeptidase activity"/>
    <property type="evidence" value="ECO:0007669"/>
    <property type="project" value="InterPro"/>
</dbReference>
<evidence type="ECO:0000259" key="3">
    <source>
        <dbReference type="Pfam" id="PF01433"/>
    </source>
</evidence>
<dbReference type="EMBL" id="JAIXNE010000002">
    <property type="protein sequence ID" value="MCA6075377.1"/>
    <property type="molecule type" value="Genomic_DNA"/>
</dbReference>
<dbReference type="CDD" id="cd09603">
    <property type="entry name" value="M1_APN_like"/>
    <property type="match status" value="1"/>
</dbReference>
<dbReference type="Proteomes" id="UP001139409">
    <property type="component" value="Unassembled WGS sequence"/>
</dbReference>
<keyword evidence="2" id="KW-0862">Zinc</keyword>
<dbReference type="EMBL" id="JAIXNE010000003">
    <property type="protein sequence ID" value="MCA6076554.1"/>
    <property type="molecule type" value="Genomic_DNA"/>
</dbReference>
<comment type="cofactor">
    <cofactor evidence="2">
        <name>Zn(2+)</name>
        <dbReference type="ChEBI" id="CHEBI:29105"/>
    </cofactor>
    <text evidence="2">Binds 1 zinc ion per subunit.</text>
</comment>
<feature type="domain" description="Peptidase M1 membrane alanine aminopeptidase" evidence="3">
    <location>
        <begin position="324"/>
        <end position="467"/>
    </location>
</feature>
<dbReference type="Gene3D" id="1.10.390.10">
    <property type="entry name" value="Neutral Protease Domain 2"/>
    <property type="match status" value="1"/>
</dbReference>
<dbReference type="InterPro" id="IPR034015">
    <property type="entry name" value="M1_LTA4H"/>
</dbReference>
<dbReference type="PANTHER" id="PTHR45726:SF3">
    <property type="entry name" value="LEUKOTRIENE A-4 HYDROLASE"/>
    <property type="match status" value="1"/>
</dbReference>
<dbReference type="SUPFAM" id="SSF63737">
    <property type="entry name" value="Leukotriene A4 hydrolase N-terminal domain"/>
    <property type="match status" value="1"/>
</dbReference>
<gene>
    <name evidence="4" type="ORF">LDX50_10880</name>
    <name evidence="5" type="ORF">LDX50_16850</name>
    <name evidence="6" type="ORF">LDX50_22570</name>
</gene>
<dbReference type="EMBL" id="JAIXNE010000004">
    <property type="protein sequence ID" value="MCA6077682.1"/>
    <property type="molecule type" value="Genomic_DNA"/>
</dbReference>
<feature type="active site" description="Proton donor" evidence="1">
    <location>
        <position position="407"/>
    </location>
</feature>
<dbReference type="PANTHER" id="PTHR45726">
    <property type="entry name" value="LEUKOTRIENE A-4 HYDROLASE"/>
    <property type="match status" value="1"/>
</dbReference>
<accession>A0A9X1HQP4</accession>
<name>A0A9X1HQP4_9BACT</name>
<dbReference type="SUPFAM" id="SSF55486">
    <property type="entry name" value="Metalloproteases ('zincins'), catalytic domain"/>
    <property type="match status" value="1"/>
</dbReference>
<organism evidence="5 7">
    <name type="scientific">Fulvivirga sedimenti</name>
    <dbReference type="NCBI Taxonomy" id="2879465"/>
    <lineage>
        <taxon>Bacteria</taxon>
        <taxon>Pseudomonadati</taxon>
        <taxon>Bacteroidota</taxon>
        <taxon>Cytophagia</taxon>
        <taxon>Cytophagales</taxon>
        <taxon>Fulvivirgaceae</taxon>
        <taxon>Fulvivirga</taxon>
    </lineage>
</organism>
<dbReference type="Pfam" id="PF01433">
    <property type="entry name" value="Peptidase_M1"/>
    <property type="match status" value="1"/>
</dbReference>
<comment type="caution">
    <text evidence="5">The sequence shown here is derived from an EMBL/GenBank/DDBJ whole genome shotgun (WGS) entry which is preliminary data.</text>
</comment>
<dbReference type="GO" id="GO:0008270">
    <property type="term" value="F:zinc ion binding"/>
    <property type="evidence" value="ECO:0007669"/>
    <property type="project" value="InterPro"/>
</dbReference>
<keyword evidence="2" id="KW-0479">Metal-binding</keyword>
<evidence type="ECO:0000313" key="5">
    <source>
        <dbReference type="EMBL" id="MCA6076554.1"/>
    </source>
</evidence>